<organism evidence="2 3">
    <name type="scientific">Aquisalinus flavus</name>
    <dbReference type="NCBI Taxonomy" id="1526572"/>
    <lineage>
        <taxon>Bacteria</taxon>
        <taxon>Pseudomonadati</taxon>
        <taxon>Pseudomonadota</taxon>
        <taxon>Alphaproteobacteria</taxon>
        <taxon>Parvularculales</taxon>
        <taxon>Parvularculaceae</taxon>
        <taxon>Aquisalinus</taxon>
    </lineage>
</organism>
<evidence type="ECO:0000313" key="2">
    <source>
        <dbReference type="EMBL" id="GGC98070.1"/>
    </source>
</evidence>
<dbReference type="NCBIfam" id="TIGR01790">
    <property type="entry name" value="carotene-cycl"/>
    <property type="match status" value="1"/>
</dbReference>
<dbReference type="GO" id="GO:0045436">
    <property type="term" value="F:lycopene beta cyclase activity"/>
    <property type="evidence" value="ECO:0007669"/>
    <property type="project" value="InterPro"/>
</dbReference>
<comment type="similarity">
    <text evidence="1">Belongs to the lycopene cyclase family.</text>
</comment>
<dbReference type="Pfam" id="PF05834">
    <property type="entry name" value="Lycopene_cycl"/>
    <property type="match status" value="1"/>
</dbReference>
<name>A0A8J2V6X8_9PROT</name>
<evidence type="ECO:0008006" key="4">
    <source>
        <dbReference type="Google" id="ProtNLM"/>
    </source>
</evidence>
<protein>
    <recommendedName>
        <fullName evidence="4">Lycopene cyclase</fullName>
    </recommendedName>
</protein>
<sequence length="402" mass="45009">MTDGQDLRHNTITADVALAGGGLANGLIAWRLAQARPDLSILIVEAGETLGGNHTWSFHETDVTPGQHDWLEPFIVHRWDSQLVSFPKRRRRLETGYRSITSERFDDVLRGVPNIKVISGTPVDWLSADAIGLADERRIESALVIDGRGYAPSPHLQLGWQKFLGQHVRLEQPHGLDAPVIMDADIPQEGGYRFIYLLPFSDTEVLIEDTYYADDDALDTDALRQRIASYAQARNWQIAEVIREEDGILPITLGGDIEAYWADYLKAPPAGLRAALFHPVTGYSLPDAVRVADLIASRPSLASKDVGEALRTYAIETWRSQRFYRLLNRMLFWAARPTERYKVLQRFYGLPPGLIERFYAGQNTLADKIRLLAGKPPVPIHRALPCLAGRHPDGISPPIERA</sequence>
<evidence type="ECO:0000313" key="3">
    <source>
        <dbReference type="Proteomes" id="UP000613582"/>
    </source>
</evidence>
<dbReference type="GO" id="GO:0016705">
    <property type="term" value="F:oxidoreductase activity, acting on paired donors, with incorporation or reduction of molecular oxygen"/>
    <property type="evidence" value="ECO:0007669"/>
    <property type="project" value="InterPro"/>
</dbReference>
<dbReference type="NCBIfam" id="TIGR01789">
    <property type="entry name" value="lycopene_cycl"/>
    <property type="match status" value="1"/>
</dbReference>
<dbReference type="EMBL" id="BMGH01000001">
    <property type="protein sequence ID" value="GGC98070.1"/>
    <property type="molecule type" value="Genomic_DNA"/>
</dbReference>
<comment type="caution">
    <text evidence="2">The sequence shown here is derived from an EMBL/GenBank/DDBJ whole genome shotgun (WGS) entry which is preliminary data.</text>
</comment>
<dbReference type="InterPro" id="IPR036188">
    <property type="entry name" value="FAD/NAD-bd_sf"/>
</dbReference>
<keyword evidence="3" id="KW-1185">Reference proteome</keyword>
<dbReference type="Proteomes" id="UP000613582">
    <property type="component" value="Unassembled WGS sequence"/>
</dbReference>
<dbReference type="RefSeq" id="WP_188159596.1">
    <property type="nucleotide sequence ID" value="NZ_BMGH01000001.1"/>
</dbReference>
<dbReference type="AlphaFoldDB" id="A0A8J2V6X8"/>
<evidence type="ECO:0000256" key="1">
    <source>
        <dbReference type="ARBA" id="ARBA00006599"/>
    </source>
</evidence>
<reference evidence="2" key="1">
    <citation type="journal article" date="2014" name="Int. J. Syst. Evol. Microbiol.">
        <title>Complete genome sequence of Corynebacterium casei LMG S-19264T (=DSM 44701T), isolated from a smear-ripened cheese.</title>
        <authorList>
            <consortium name="US DOE Joint Genome Institute (JGI-PGF)"/>
            <person name="Walter F."/>
            <person name="Albersmeier A."/>
            <person name="Kalinowski J."/>
            <person name="Ruckert C."/>
        </authorList>
    </citation>
    <scope>NUCLEOTIDE SEQUENCE</scope>
    <source>
        <strain evidence="2">CGMCC 1.12921</strain>
    </source>
</reference>
<accession>A0A8J2V6X8</accession>
<dbReference type="InterPro" id="IPR010108">
    <property type="entry name" value="Lycopene_cyclase_b/e"/>
</dbReference>
<reference evidence="2" key="2">
    <citation type="submission" date="2020-09" db="EMBL/GenBank/DDBJ databases">
        <authorList>
            <person name="Sun Q."/>
            <person name="Zhou Y."/>
        </authorList>
    </citation>
    <scope>NUCLEOTIDE SEQUENCE</scope>
    <source>
        <strain evidence="2">CGMCC 1.12921</strain>
    </source>
</reference>
<dbReference type="SUPFAM" id="SSF51905">
    <property type="entry name" value="FAD/NAD(P)-binding domain"/>
    <property type="match status" value="1"/>
</dbReference>
<dbReference type="InterPro" id="IPR008461">
    <property type="entry name" value="CrtY"/>
</dbReference>
<dbReference type="GO" id="GO:0016117">
    <property type="term" value="P:carotenoid biosynthetic process"/>
    <property type="evidence" value="ECO:0007669"/>
    <property type="project" value="InterPro"/>
</dbReference>
<proteinExistence type="inferred from homology"/>
<gene>
    <name evidence="2" type="ORF">GCM10011342_03740</name>
</gene>